<reference evidence="3 4" key="1">
    <citation type="submission" date="2021-05" db="EMBL/GenBank/DDBJ databases">
        <title>A Polyphasic approach of four new species of the genus Ohtaekwangia: Ohtaekwangia histidinii sp. nov., Ohtaekwangia cretensis sp. nov., Ohtaekwangia indiensis sp. nov., Ohtaekwangia reichenbachii sp. nov. from diverse environment.</title>
        <authorList>
            <person name="Octaviana S."/>
        </authorList>
    </citation>
    <scope>NUCLEOTIDE SEQUENCE [LARGE SCALE GENOMIC DNA]</scope>
    <source>
        <strain evidence="3 4">PWU5</strain>
    </source>
</reference>
<evidence type="ECO:0008006" key="5">
    <source>
        <dbReference type="Google" id="ProtNLM"/>
    </source>
</evidence>
<protein>
    <recommendedName>
        <fullName evidence="5">Collagen-like protein</fullName>
    </recommendedName>
</protein>
<evidence type="ECO:0000256" key="2">
    <source>
        <dbReference type="SAM" id="SignalP"/>
    </source>
</evidence>
<dbReference type="PROSITE" id="PS51257">
    <property type="entry name" value="PROKAR_LIPOPROTEIN"/>
    <property type="match status" value="1"/>
</dbReference>
<proteinExistence type="predicted"/>
<evidence type="ECO:0000313" key="4">
    <source>
        <dbReference type="Proteomes" id="UP001319080"/>
    </source>
</evidence>
<feature type="signal peptide" evidence="2">
    <location>
        <begin position="1"/>
        <end position="21"/>
    </location>
</feature>
<comment type="caution">
    <text evidence="3">The sequence shown here is derived from an EMBL/GenBank/DDBJ whole genome shotgun (WGS) entry which is preliminary data.</text>
</comment>
<evidence type="ECO:0000313" key="3">
    <source>
        <dbReference type="EMBL" id="MBT1708102.1"/>
    </source>
</evidence>
<keyword evidence="2" id="KW-0732">Signal</keyword>
<gene>
    <name evidence="3" type="ORF">KK062_07705</name>
</gene>
<dbReference type="Gene3D" id="1.20.5.320">
    <property type="entry name" value="6-Phosphogluconate Dehydrogenase, domain 3"/>
    <property type="match status" value="1"/>
</dbReference>
<dbReference type="AlphaFoldDB" id="A0AAP2GUW9"/>
<feature type="region of interest" description="Disordered" evidence="1">
    <location>
        <begin position="26"/>
        <end position="49"/>
    </location>
</feature>
<organism evidence="3 4">
    <name type="scientific">Dawidia cretensis</name>
    <dbReference type="NCBI Taxonomy" id="2782350"/>
    <lineage>
        <taxon>Bacteria</taxon>
        <taxon>Pseudomonadati</taxon>
        <taxon>Bacteroidota</taxon>
        <taxon>Cytophagia</taxon>
        <taxon>Cytophagales</taxon>
        <taxon>Chryseotaleaceae</taxon>
        <taxon>Dawidia</taxon>
    </lineage>
</organism>
<sequence>MKQLLKFGLMFTIATSGLMFTACEGEDGDPGAVGPQGEKGDKGDTGEQGLGFDEAVQYGNIAVQFKGTRADNVTFNKTIDFKFCPTGPDASYYSYASPYQTEGGTSVTEFRIERFNSVVVSDDSEGGSNSSIRFRFNKYEEEESYIDLDLNVAIVSDDMKFFTLWDDYSEITFSEVVSEYSFNSVTSELKFKFHLIVPEESNSTGHDLEITADVNTKVLQYIYVD</sequence>
<feature type="chain" id="PRO_5042862653" description="Collagen-like protein" evidence="2">
    <location>
        <begin position="22"/>
        <end position="225"/>
    </location>
</feature>
<accession>A0AAP2GUW9</accession>
<dbReference type="RefSeq" id="WP_254083692.1">
    <property type="nucleotide sequence ID" value="NZ_JAHESE010000005.1"/>
</dbReference>
<keyword evidence="4" id="KW-1185">Reference proteome</keyword>
<name>A0AAP2GUW9_9BACT</name>
<dbReference type="EMBL" id="JAHESE010000005">
    <property type="protein sequence ID" value="MBT1708102.1"/>
    <property type="molecule type" value="Genomic_DNA"/>
</dbReference>
<evidence type="ECO:0000256" key="1">
    <source>
        <dbReference type="SAM" id="MobiDB-lite"/>
    </source>
</evidence>
<dbReference type="Proteomes" id="UP001319080">
    <property type="component" value="Unassembled WGS sequence"/>
</dbReference>